<evidence type="ECO:0000313" key="1">
    <source>
        <dbReference type="EMBL" id="KGX16218.1"/>
    </source>
</evidence>
<gene>
    <name evidence="1" type="ORF">Y036_5071</name>
</gene>
<accession>A0AA40JGW5</accession>
<dbReference type="KEGG" id="but:X994_4625"/>
<reference evidence="1 2" key="1">
    <citation type="submission" date="2014-08" db="EMBL/GenBank/DDBJ databases">
        <authorList>
            <person name="Bunnell A."/>
            <person name="Chain P.S."/>
            <person name="Chertkov O."/>
            <person name="Currie B.J."/>
            <person name="Daligault H.E."/>
            <person name="Davenport K.W."/>
            <person name="Davis C."/>
            <person name="Gleasner C.D."/>
            <person name="Johnson S.L."/>
            <person name="Kaestli M."/>
            <person name="Koren S."/>
            <person name="Kunde Y.A."/>
            <person name="Mayo M."/>
            <person name="McMurry K.K."/>
            <person name="Price E.P."/>
            <person name="Reitenga K.G."/>
            <person name="Robison R."/>
            <person name="Rosovitz M.J."/>
            <person name="Sarovich D.S."/>
            <person name="Teshima H."/>
        </authorList>
    </citation>
    <scope>NUCLEOTIDE SEQUENCE [LARGE SCALE GENOMIC DNA]</scope>
    <source>
        <strain evidence="1 2">MSHR44</strain>
    </source>
</reference>
<name>A0AA40JGW5_BURPE</name>
<sequence length="35" mass="3876">MSNLFGPNWLMLGGSASDLLRNDALPRFARSPELE</sequence>
<dbReference type="Proteomes" id="UP000030475">
    <property type="component" value="Unassembled WGS sequence"/>
</dbReference>
<protein>
    <submittedName>
        <fullName evidence="1">Uncharacterized protein</fullName>
    </submittedName>
</protein>
<comment type="caution">
    <text evidence="1">The sequence shown here is derived from an EMBL/GenBank/DDBJ whole genome shotgun (WGS) entry which is preliminary data.</text>
</comment>
<organism evidence="1 2">
    <name type="scientific">Burkholderia pseudomallei</name>
    <name type="common">Pseudomonas pseudomallei</name>
    <dbReference type="NCBI Taxonomy" id="28450"/>
    <lineage>
        <taxon>Bacteria</taxon>
        <taxon>Pseudomonadati</taxon>
        <taxon>Pseudomonadota</taxon>
        <taxon>Betaproteobacteria</taxon>
        <taxon>Burkholderiales</taxon>
        <taxon>Burkholderiaceae</taxon>
        <taxon>Burkholderia</taxon>
        <taxon>pseudomallei group</taxon>
    </lineage>
</organism>
<evidence type="ECO:0000313" key="2">
    <source>
        <dbReference type="Proteomes" id="UP000030475"/>
    </source>
</evidence>
<dbReference type="EMBL" id="JQIM01000008">
    <property type="protein sequence ID" value="KGX16218.1"/>
    <property type="molecule type" value="Genomic_DNA"/>
</dbReference>
<proteinExistence type="predicted"/>
<dbReference type="AlphaFoldDB" id="A0AA40JGW5"/>